<dbReference type="RefSeq" id="WP_303685584.1">
    <property type="nucleotide sequence ID" value="NZ_CAJXYO010000060.1"/>
</dbReference>
<gene>
    <name evidence="3" type="ORF">A9Q93_01355</name>
</gene>
<feature type="transmembrane region" description="Helical" evidence="2">
    <location>
        <begin position="199"/>
        <end position="216"/>
    </location>
</feature>
<feature type="compositionally biased region" description="Basic and acidic residues" evidence="1">
    <location>
        <begin position="54"/>
        <end position="89"/>
    </location>
</feature>
<feature type="transmembrane region" description="Helical" evidence="2">
    <location>
        <begin position="246"/>
        <end position="264"/>
    </location>
</feature>
<dbReference type="AlphaFoldDB" id="A0A1Z8BF42"/>
<reference evidence="4" key="1">
    <citation type="journal article" date="2017" name="Proc. Natl. Acad. Sci. U.S.A.">
        <title>Simulation of Deepwater Horizon oil plume reveals substrate specialization within a complex community of hydrocarbon-degraders.</title>
        <authorList>
            <person name="Hu P."/>
            <person name="Dubinsky E.A."/>
            <person name="Probst A.J."/>
            <person name="Wang J."/>
            <person name="Sieber C.M.K."/>
            <person name="Tom L.M."/>
            <person name="Gardinali P."/>
            <person name="Banfield J.F."/>
            <person name="Atlas R.M."/>
            <person name="Andersen G.L."/>
        </authorList>
    </citation>
    <scope>NUCLEOTIDE SEQUENCE [LARGE SCALE GENOMIC DNA]</scope>
</reference>
<dbReference type="PANTHER" id="PTHR43044">
    <property type="match status" value="1"/>
</dbReference>
<feature type="region of interest" description="Disordered" evidence="1">
    <location>
        <begin position="47"/>
        <end position="89"/>
    </location>
</feature>
<evidence type="ECO:0000313" key="4">
    <source>
        <dbReference type="Proteomes" id="UP000196102"/>
    </source>
</evidence>
<feature type="transmembrane region" description="Helical" evidence="2">
    <location>
        <begin position="384"/>
        <end position="404"/>
    </location>
</feature>
<feature type="transmembrane region" description="Helical" evidence="2">
    <location>
        <begin position="104"/>
        <end position="126"/>
    </location>
</feature>
<feature type="transmembrane region" description="Helical" evidence="2">
    <location>
        <begin position="416"/>
        <end position="438"/>
    </location>
</feature>
<accession>A0A1Z8BF42</accession>
<evidence type="ECO:0000313" key="3">
    <source>
        <dbReference type="EMBL" id="OUS21201.1"/>
    </source>
</evidence>
<feature type="transmembrane region" description="Helical" evidence="2">
    <location>
        <begin position="359"/>
        <end position="377"/>
    </location>
</feature>
<evidence type="ECO:0000256" key="2">
    <source>
        <dbReference type="SAM" id="Phobius"/>
    </source>
</evidence>
<protein>
    <submittedName>
        <fullName evidence="3">Quinol:cytochrome C oxidoreductase</fullName>
    </submittedName>
</protein>
<name>A0A1Z8BF42_9FLAO</name>
<proteinExistence type="predicted"/>
<feature type="transmembrane region" description="Helical" evidence="2">
    <location>
        <begin position="319"/>
        <end position="339"/>
    </location>
</feature>
<feature type="transmembrane region" description="Helical" evidence="2">
    <location>
        <begin position="276"/>
        <end position="299"/>
    </location>
</feature>
<feature type="transmembrane region" description="Helical" evidence="2">
    <location>
        <begin position="12"/>
        <end position="30"/>
    </location>
</feature>
<dbReference type="PANTHER" id="PTHR43044:SF1">
    <property type="entry name" value="QUINOL:CYTOCHROME C OXIDOREDUCTASE QUINONE-BINDING SUBUNIT 2"/>
    <property type="match status" value="1"/>
</dbReference>
<sequence>MYKVTSKLKIVAFALMILGAVLTAVGFWQMPGSEEEVKEMLATEAAAHGGGHGAMEDNHSSAADDHAVSGHATSSDHHSEGHATNHEDEHAEHVYHQLSNKPWAAVYVAAFFFFMIGLGTLAFHAVQKAAQAGWSPVLFRVMEGISSYILPGGIIMFVLLLLSGFHINHLFVWMEEGIDVVGHENYDAIVAGKVGYLNVPFWLFRAGAFLVGWNLYRWNIRKFGLKQDEAKDGDIAWYKKGFKHSAMFLVFFIVTESIMSWDWIMSFDPHWFSTLFGWYVFASMFVSGITTIALITIFLKSKGYLEFVNDSHIHDLAKFMFGVSIFWTYLWFSQFMLIWYSNMPEEVTYFVTRIEDYNILFFGMVAINFLFPLLILMNSDFKRVNWFVVTAGLFIILGHYLDIYVMVMPATVGESWFIGFPEIGAFLFFAGLFILYVFNTISKAPLLAKGDPYLGESKHFHY</sequence>
<organism evidence="3 4">
    <name type="scientific">Nonlabens dokdonensis</name>
    <dbReference type="NCBI Taxonomy" id="328515"/>
    <lineage>
        <taxon>Bacteria</taxon>
        <taxon>Pseudomonadati</taxon>
        <taxon>Bacteroidota</taxon>
        <taxon>Flavobacteriia</taxon>
        <taxon>Flavobacteriales</taxon>
        <taxon>Flavobacteriaceae</taxon>
        <taxon>Nonlabens</taxon>
    </lineage>
</organism>
<comment type="caution">
    <text evidence="3">The sequence shown here is derived from an EMBL/GenBank/DDBJ whole genome shotgun (WGS) entry which is preliminary data.</text>
</comment>
<dbReference type="EMBL" id="MAAX01000023">
    <property type="protein sequence ID" value="OUS21201.1"/>
    <property type="molecule type" value="Genomic_DNA"/>
</dbReference>
<keyword evidence="2" id="KW-0472">Membrane</keyword>
<feature type="transmembrane region" description="Helical" evidence="2">
    <location>
        <begin position="147"/>
        <end position="167"/>
    </location>
</feature>
<dbReference type="Proteomes" id="UP000196102">
    <property type="component" value="Unassembled WGS sequence"/>
</dbReference>
<keyword evidence="2" id="KW-1133">Transmembrane helix</keyword>
<keyword evidence="2" id="KW-0812">Transmembrane</keyword>
<evidence type="ECO:0000256" key="1">
    <source>
        <dbReference type="SAM" id="MobiDB-lite"/>
    </source>
</evidence>